<reference evidence="1" key="1">
    <citation type="submission" date="2020-05" db="EMBL/GenBank/DDBJ databases">
        <authorList>
            <person name="Chiriac C."/>
            <person name="Salcher M."/>
            <person name="Ghai R."/>
            <person name="Kavagutti S V."/>
        </authorList>
    </citation>
    <scope>NUCLEOTIDE SEQUENCE</scope>
</reference>
<protein>
    <submittedName>
        <fullName evidence="1">Uncharacterized protein</fullName>
    </submittedName>
</protein>
<dbReference type="EMBL" id="LR798206">
    <property type="protein sequence ID" value="CAB5178564.1"/>
    <property type="molecule type" value="Genomic_DNA"/>
</dbReference>
<accession>A0A6J7WEF9</accession>
<sequence length="121" mass="13886">MSDFIQSLADAIPSHLKKEVERELLNGWRMNEVKNKQVAAQAGYFNRHNEARSIDGVGQKIASIPLDSWHYWGHRLGYECWEDKAFLKEFLRDNPETAVNNYVKRTCVNGTLFSADGSLLK</sequence>
<organism evidence="1">
    <name type="scientific">uncultured Caudovirales phage</name>
    <dbReference type="NCBI Taxonomy" id="2100421"/>
    <lineage>
        <taxon>Viruses</taxon>
        <taxon>Duplodnaviria</taxon>
        <taxon>Heunggongvirae</taxon>
        <taxon>Uroviricota</taxon>
        <taxon>Caudoviricetes</taxon>
        <taxon>Peduoviridae</taxon>
        <taxon>Maltschvirus</taxon>
        <taxon>Maltschvirus maltsch</taxon>
    </lineage>
</organism>
<proteinExistence type="predicted"/>
<gene>
    <name evidence="1" type="ORF">UFOVP157_13</name>
</gene>
<name>A0A6J7WEF9_9CAUD</name>
<evidence type="ECO:0000313" key="1">
    <source>
        <dbReference type="EMBL" id="CAB5178564.1"/>
    </source>
</evidence>